<evidence type="ECO:0000259" key="2">
    <source>
        <dbReference type="Pfam" id="PF09949"/>
    </source>
</evidence>
<dbReference type="InterPro" id="IPR019236">
    <property type="entry name" value="APP1_cat"/>
</dbReference>
<feature type="region of interest" description="Disordered" evidence="1">
    <location>
        <begin position="1"/>
        <end position="68"/>
    </location>
</feature>
<dbReference type="PANTHER" id="PTHR28208:SF1">
    <property type="entry name" value="FILAMENT ORGANIZATION PROTEIN APP1-LIKE, PUTATIVE (AFU_ORTHOLOGUE AFUA_1G06650)-RELATED"/>
    <property type="match status" value="1"/>
</dbReference>
<evidence type="ECO:0000313" key="4">
    <source>
        <dbReference type="Proteomes" id="UP000664169"/>
    </source>
</evidence>
<dbReference type="GO" id="GO:0030479">
    <property type="term" value="C:actin cortical patch"/>
    <property type="evidence" value="ECO:0007669"/>
    <property type="project" value="TreeGrafter"/>
</dbReference>
<dbReference type="OrthoDB" id="414243at2759"/>
<dbReference type="PANTHER" id="PTHR28208">
    <property type="entry name" value="PHOSPHATIDATE PHOSPHATASE APP1"/>
    <property type="match status" value="1"/>
</dbReference>
<evidence type="ECO:0000313" key="3">
    <source>
        <dbReference type="EMBL" id="CAF9917428.1"/>
    </source>
</evidence>
<evidence type="ECO:0000256" key="1">
    <source>
        <dbReference type="SAM" id="MobiDB-lite"/>
    </source>
</evidence>
<organism evidence="3 4">
    <name type="scientific">Gomphillus americanus</name>
    <dbReference type="NCBI Taxonomy" id="1940652"/>
    <lineage>
        <taxon>Eukaryota</taxon>
        <taxon>Fungi</taxon>
        <taxon>Dikarya</taxon>
        <taxon>Ascomycota</taxon>
        <taxon>Pezizomycotina</taxon>
        <taxon>Lecanoromycetes</taxon>
        <taxon>OSLEUM clade</taxon>
        <taxon>Ostropomycetidae</taxon>
        <taxon>Ostropales</taxon>
        <taxon>Graphidaceae</taxon>
        <taxon>Gomphilloideae</taxon>
        <taxon>Gomphillus</taxon>
    </lineage>
</organism>
<feature type="compositionally biased region" description="Polar residues" evidence="1">
    <location>
        <begin position="24"/>
        <end position="36"/>
    </location>
</feature>
<keyword evidence="4" id="KW-1185">Reference proteome</keyword>
<dbReference type="InterPro" id="IPR052935">
    <property type="entry name" value="Mg2+_PAP"/>
</dbReference>
<reference evidence="3" key="1">
    <citation type="submission" date="2021-03" db="EMBL/GenBank/DDBJ databases">
        <authorList>
            <person name="Tagirdzhanova G."/>
        </authorList>
    </citation>
    <scope>NUCLEOTIDE SEQUENCE</scope>
</reference>
<gene>
    <name evidence="3" type="ORF">GOMPHAMPRED_001256</name>
</gene>
<name>A0A8H3F8E4_9LECA</name>
<dbReference type="GO" id="GO:0008195">
    <property type="term" value="F:phosphatidate phosphatase activity"/>
    <property type="evidence" value="ECO:0007669"/>
    <property type="project" value="InterPro"/>
</dbReference>
<protein>
    <recommendedName>
        <fullName evidence="2">Phosphatidate phosphatase APP1 catalytic domain-containing protein</fullName>
    </recommendedName>
</protein>
<dbReference type="EMBL" id="CAJPDQ010000012">
    <property type="protein sequence ID" value="CAF9917428.1"/>
    <property type="molecule type" value="Genomic_DNA"/>
</dbReference>
<sequence length="458" mass="51211">MLPAYQKGVQSLEETPAEAEFRRTNNFSEVESSLDSVCSYLHRRRSQTPSPTPSPRAETPPSSYSQSKLSEGLIHLRKKLPSAAGHIVDNVGSYFGRANPLAQAARPSKDSVWLFDNIAYRPIHPYPHSQQPWHAVFVAGFFSRDSGKDAGEVVAWIADKVGLHAMDMDDEEGKRRIAERVAPFLTQLKPGRFLDVVLEAPGRDPHQRLGPGGRSAVTEDVVGPLYDFHDGHVAAVKAVREELTPHGPMLTYFTGPQGWTVISDIDDTIKITMTASPIGILRSTFVDTPETTKNMPAWYAHIQKTLNANFFYLSASPYNLYPFLRPFIHANYPHGPILLRDASWITPSGLLQTLTQGVQAYKASRMDKIHEWLPMRKVVCVGDSTQSDPEAYAEMYSKYPGWIKHIFIRKVLGLNGMEEKNDAKRFTDAFKNVPAGTWTVFEDPADLHVIIDGLKDLK</sequence>
<comment type="caution">
    <text evidence="3">The sequence shown here is derived from an EMBL/GenBank/DDBJ whole genome shotgun (WGS) entry which is preliminary data.</text>
</comment>
<proteinExistence type="predicted"/>
<feature type="domain" description="Phosphatidate phosphatase APP1 catalytic" evidence="2">
    <location>
        <begin position="259"/>
        <end position="410"/>
    </location>
</feature>
<dbReference type="AlphaFoldDB" id="A0A8H3F8E4"/>
<accession>A0A8H3F8E4</accession>
<dbReference type="Proteomes" id="UP000664169">
    <property type="component" value="Unassembled WGS sequence"/>
</dbReference>
<dbReference type="Pfam" id="PF09949">
    <property type="entry name" value="APP1_cat"/>
    <property type="match status" value="1"/>
</dbReference>